<dbReference type="SUPFAM" id="SSF52058">
    <property type="entry name" value="L domain-like"/>
    <property type="match status" value="1"/>
</dbReference>
<feature type="domain" description="Protein kinase" evidence="11">
    <location>
        <begin position="437"/>
        <end position="715"/>
    </location>
</feature>
<dbReference type="Proteomes" id="UP000283530">
    <property type="component" value="Unassembled WGS sequence"/>
</dbReference>
<dbReference type="PROSITE" id="PS50011">
    <property type="entry name" value="PROTEIN_KINASE_DOM"/>
    <property type="match status" value="1"/>
</dbReference>
<evidence type="ECO:0000256" key="1">
    <source>
        <dbReference type="ARBA" id="ARBA00004370"/>
    </source>
</evidence>
<keyword evidence="8 12" id="KW-0675">Receptor</keyword>
<feature type="compositionally biased region" description="Polar residues" evidence="9">
    <location>
        <begin position="278"/>
        <end position="290"/>
    </location>
</feature>
<keyword evidence="3 10" id="KW-0812">Transmembrane</keyword>
<evidence type="ECO:0000313" key="12">
    <source>
        <dbReference type="EMBL" id="RWR88027.1"/>
    </source>
</evidence>
<protein>
    <submittedName>
        <fullName evidence="12">Protein STRUBBELIG-RECEPTOR FAMILY 3 isoform X10</fullName>
    </submittedName>
</protein>
<dbReference type="Pfam" id="PF08263">
    <property type="entry name" value="LRRNT_2"/>
    <property type="match status" value="1"/>
</dbReference>
<proteinExistence type="predicted"/>
<dbReference type="SUPFAM" id="SSF56112">
    <property type="entry name" value="Protein kinase-like (PK-like)"/>
    <property type="match status" value="1"/>
</dbReference>
<organism evidence="12 13">
    <name type="scientific">Cinnamomum micranthum f. kanehirae</name>
    <dbReference type="NCBI Taxonomy" id="337451"/>
    <lineage>
        <taxon>Eukaryota</taxon>
        <taxon>Viridiplantae</taxon>
        <taxon>Streptophyta</taxon>
        <taxon>Embryophyta</taxon>
        <taxon>Tracheophyta</taxon>
        <taxon>Spermatophyta</taxon>
        <taxon>Magnoliopsida</taxon>
        <taxon>Magnoliidae</taxon>
        <taxon>Laurales</taxon>
        <taxon>Lauraceae</taxon>
        <taxon>Cinnamomum</taxon>
    </lineage>
</organism>
<dbReference type="FunFam" id="1.10.510.10:FF:000095">
    <property type="entry name" value="protein STRUBBELIG-RECEPTOR FAMILY 8"/>
    <property type="match status" value="1"/>
</dbReference>
<dbReference type="GO" id="GO:0005524">
    <property type="term" value="F:ATP binding"/>
    <property type="evidence" value="ECO:0007669"/>
    <property type="project" value="InterPro"/>
</dbReference>
<dbReference type="InterPro" id="IPR001611">
    <property type="entry name" value="Leu-rich_rpt"/>
</dbReference>
<evidence type="ECO:0000313" key="13">
    <source>
        <dbReference type="Proteomes" id="UP000283530"/>
    </source>
</evidence>
<feature type="transmembrane region" description="Helical" evidence="10">
    <location>
        <begin position="305"/>
        <end position="323"/>
    </location>
</feature>
<comment type="subcellular location">
    <subcellularLocation>
        <location evidence="1">Membrane</location>
    </subcellularLocation>
</comment>
<feature type="region of interest" description="Disordered" evidence="9">
    <location>
        <begin position="246"/>
        <end position="294"/>
    </location>
</feature>
<reference evidence="12 13" key="1">
    <citation type="journal article" date="2019" name="Nat. Plants">
        <title>Stout camphor tree genome fills gaps in understanding of flowering plant genome evolution.</title>
        <authorList>
            <person name="Chaw S.M."/>
            <person name="Liu Y.C."/>
            <person name="Wu Y.W."/>
            <person name="Wang H.Y."/>
            <person name="Lin C.I."/>
            <person name="Wu C.S."/>
            <person name="Ke H.M."/>
            <person name="Chang L.Y."/>
            <person name="Hsu C.Y."/>
            <person name="Yang H.T."/>
            <person name="Sudianto E."/>
            <person name="Hsu M.H."/>
            <person name="Wu K.P."/>
            <person name="Wang L.N."/>
            <person name="Leebens-Mack J.H."/>
            <person name="Tsai I.J."/>
        </authorList>
    </citation>
    <scope>NUCLEOTIDE SEQUENCE [LARGE SCALE GENOMIC DNA]</scope>
    <source>
        <strain evidence="13">cv. Chaw 1501</strain>
        <tissue evidence="12">Young leaves</tissue>
    </source>
</reference>
<gene>
    <name evidence="12" type="ORF">CKAN_01700700</name>
</gene>
<evidence type="ECO:0000256" key="8">
    <source>
        <dbReference type="ARBA" id="ARBA00023170"/>
    </source>
</evidence>
<evidence type="ECO:0000256" key="3">
    <source>
        <dbReference type="ARBA" id="ARBA00022692"/>
    </source>
</evidence>
<keyword evidence="5" id="KW-0677">Repeat</keyword>
<dbReference type="FunFam" id="3.30.200.20:FF:000125">
    <property type="entry name" value="Protein STRUBBELIG-RECEPTOR FAMILY 8"/>
    <property type="match status" value="1"/>
</dbReference>
<dbReference type="FunFam" id="3.80.10.10:FF:000062">
    <property type="entry name" value="protein STRUBBELIG-RECEPTOR FAMILY 3"/>
    <property type="match status" value="1"/>
</dbReference>
<dbReference type="Pfam" id="PF00560">
    <property type="entry name" value="LRR_1"/>
    <property type="match status" value="1"/>
</dbReference>
<dbReference type="Pfam" id="PF13855">
    <property type="entry name" value="LRR_8"/>
    <property type="match status" value="1"/>
</dbReference>
<dbReference type="GO" id="GO:0016020">
    <property type="term" value="C:membrane"/>
    <property type="evidence" value="ECO:0007669"/>
    <property type="project" value="UniProtKB-SubCell"/>
</dbReference>
<dbReference type="GO" id="GO:0004672">
    <property type="term" value="F:protein kinase activity"/>
    <property type="evidence" value="ECO:0007669"/>
    <property type="project" value="InterPro"/>
</dbReference>
<keyword evidence="2" id="KW-0433">Leucine-rich repeat</keyword>
<evidence type="ECO:0000256" key="10">
    <source>
        <dbReference type="SAM" id="Phobius"/>
    </source>
</evidence>
<evidence type="ECO:0000256" key="2">
    <source>
        <dbReference type="ARBA" id="ARBA00022614"/>
    </source>
</evidence>
<sequence>MGDTHFIHFLLVSGGLMLAFLVSFSLGFTYEQDVYAINNLYASLGSPPLTGWVLNGGDPCMERWQGVQCVNSNITGIVLNGANLGGELGDKLLNFSSIITIDLSNNHIGGNISYNLPHTIRKFFLSDNQLTGGIPSSLSTLALLSDLSLNNNHLNGVLPDAFQSLTYLINLDISFNNLSGQLPSSLGNLSSLTALHMQNNQLSGYLDILQDLPLQDLNVENNLFWGPVPGKLFNIPSFRKDGNPFNTTVLPSPPLPPPPLPPPPSPLSEGPTSGGIPENTTDGPSAQNGFQPVGSKKSQVKKTTLIAAMIVVLCIIVVLLIWSCWKCNKKVSTADGIFKGQEITTHKSHKEKPHSTEFLVQQTNQVGKVLLLKNDVQNPTKEHQVEMTKMGVTPMPQLVDKVIVNPITATKLQKVQESSTSLMLFTIASLQQYTNSFAREHLIREETLGNVYHAVLPDGQQLAVKTLNKAIHILLRDEDFLNLVLRISELRHDNVIGLVGYCMEHGQRILVYHYCSSQTLEDVLHCDEFNKKLSWNDRIQIALGGARALEYLHEICQPPIMHRNFKSSTLLLDDKLTVRASNCGLARLISSVSVNELSGYMQSSGYDAPESMSSRKYTLQSDIYSFGVIMLELLTGRKSYDSSRPRGEHYLARWAINQLHDIELLSRMVDPNLSGTYSEKSLSRFADIISLCLEPEPEFRPPMSEIVQMILHMIQREALRRP</sequence>
<name>A0A443PB82_9MAGN</name>
<keyword evidence="6 10" id="KW-1133">Transmembrane helix</keyword>
<dbReference type="PANTHER" id="PTHR48007:SF22">
    <property type="entry name" value="PROTEIN STRUBBELIG-RECEPTOR FAMILY 3-LIKE ISOFORM X1"/>
    <property type="match status" value="1"/>
</dbReference>
<keyword evidence="7 10" id="KW-0472">Membrane</keyword>
<keyword evidence="13" id="KW-1185">Reference proteome</keyword>
<dbReference type="EMBL" id="QPKB01000007">
    <property type="protein sequence ID" value="RWR88027.1"/>
    <property type="molecule type" value="Genomic_DNA"/>
</dbReference>
<dbReference type="Pfam" id="PF07714">
    <property type="entry name" value="PK_Tyr_Ser-Thr"/>
    <property type="match status" value="1"/>
</dbReference>
<evidence type="ECO:0000256" key="6">
    <source>
        <dbReference type="ARBA" id="ARBA00022989"/>
    </source>
</evidence>
<evidence type="ECO:0000256" key="4">
    <source>
        <dbReference type="ARBA" id="ARBA00022729"/>
    </source>
</evidence>
<dbReference type="InterPro" id="IPR013210">
    <property type="entry name" value="LRR_N_plant-typ"/>
</dbReference>
<dbReference type="PANTHER" id="PTHR48007">
    <property type="entry name" value="LEUCINE-RICH REPEAT RECEPTOR-LIKE PROTEIN KINASE PXC1"/>
    <property type="match status" value="1"/>
</dbReference>
<feature type="transmembrane region" description="Helical" evidence="10">
    <location>
        <begin position="6"/>
        <end position="30"/>
    </location>
</feature>
<dbReference type="InterPro" id="IPR001245">
    <property type="entry name" value="Ser-Thr/Tyr_kinase_cat_dom"/>
</dbReference>
<feature type="compositionally biased region" description="Pro residues" evidence="9">
    <location>
        <begin position="251"/>
        <end position="266"/>
    </location>
</feature>
<accession>A0A443PB82</accession>
<dbReference type="Gene3D" id="3.30.200.20">
    <property type="entry name" value="Phosphorylase Kinase, domain 1"/>
    <property type="match status" value="1"/>
</dbReference>
<keyword evidence="4" id="KW-0732">Signal</keyword>
<dbReference type="OrthoDB" id="676979at2759"/>
<comment type="caution">
    <text evidence="12">The sequence shown here is derived from an EMBL/GenBank/DDBJ whole genome shotgun (WGS) entry which is preliminary data.</text>
</comment>
<dbReference type="Gene3D" id="1.10.510.10">
    <property type="entry name" value="Transferase(Phosphotransferase) domain 1"/>
    <property type="match status" value="1"/>
</dbReference>
<dbReference type="InterPro" id="IPR032675">
    <property type="entry name" value="LRR_dom_sf"/>
</dbReference>
<dbReference type="InterPro" id="IPR000719">
    <property type="entry name" value="Prot_kinase_dom"/>
</dbReference>
<evidence type="ECO:0000259" key="11">
    <source>
        <dbReference type="PROSITE" id="PS50011"/>
    </source>
</evidence>
<dbReference type="InterPro" id="IPR046959">
    <property type="entry name" value="PRK1-6/SRF4-like"/>
</dbReference>
<dbReference type="STRING" id="337451.A0A443PB82"/>
<evidence type="ECO:0000256" key="9">
    <source>
        <dbReference type="SAM" id="MobiDB-lite"/>
    </source>
</evidence>
<evidence type="ECO:0000256" key="7">
    <source>
        <dbReference type="ARBA" id="ARBA00023136"/>
    </source>
</evidence>
<dbReference type="AlphaFoldDB" id="A0A443PB82"/>
<dbReference type="Gene3D" id="3.80.10.10">
    <property type="entry name" value="Ribonuclease Inhibitor"/>
    <property type="match status" value="1"/>
</dbReference>
<evidence type="ECO:0000256" key="5">
    <source>
        <dbReference type="ARBA" id="ARBA00022737"/>
    </source>
</evidence>
<dbReference type="InterPro" id="IPR011009">
    <property type="entry name" value="Kinase-like_dom_sf"/>
</dbReference>